<evidence type="ECO:0000313" key="1">
    <source>
        <dbReference type="EMBL" id="QDQ15729.1"/>
    </source>
</evidence>
<reference evidence="1 2" key="1">
    <citation type="journal article" date="2019" name="J. Ind. Microbiol. Biotechnol.">
        <title>The complete genomic sequence of Streptomyces spectabilis NRRL-2792 and identification of secondary metabolite biosynthetic gene clusters.</title>
        <authorList>
            <person name="Sinha A."/>
            <person name="Phillips-Salemka S."/>
            <person name="Niraula T.A."/>
            <person name="Short K.A."/>
            <person name="Niraula N.P."/>
        </authorList>
    </citation>
    <scope>NUCLEOTIDE SEQUENCE [LARGE SCALE GENOMIC DNA]</scope>
    <source>
        <strain evidence="1 2">NRRL 2792</strain>
    </source>
</reference>
<dbReference type="AlphaFoldDB" id="A0A516RJA1"/>
<gene>
    <name evidence="1" type="ORF">FH965_38540</name>
</gene>
<sequence>MRTTKRLALAIGVIALGGGLIITPAAIATPEAGSPSAASCLGDAWKYDKAPGEIDAPPGAAYYRTTNRCADIQVKPSDGTVLKLCYLKNHDQNQVVCKDEVNVPGGRWKILGTDFKDGVEFWLRFSNTGAHKTGLVAA</sequence>
<name>A0A516RJA1_STRST</name>
<organism evidence="1 2">
    <name type="scientific">Streptomyces spectabilis</name>
    <dbReference type="NCBI Taxonomy" id="68270"/>
    <lineage>
        <taxon>Bacteria</taxon>
        <taxon>Bacillati</taxon>
        <taxon>Actinomycetota</taxon>
        <taxon>Actinomycetes</taxon>
        <taxon>Kitasatosporales</taxon>
        <taxon>Streptomycetaceae</taxon>
        <taxon>Streptomyces</taxon>
    </lineage>
</organism>
<accession>A0A516RJA1</accession>
<dbReference type="EMBL" id="CP040916">
    <property type="protein sequence ID" value="QDQ15729.1"/>
    <property type="molecule type" value="Genomic_DNA"/>
</dbReference>
<evidence type="ECO:0000313" key="2">
    <source>
        <dbReference type="Proteomes" id="UP000316806"/>
    </source>
</evidence>
<protein>
    <submittedName>
        <fullName evidence="1">Uncharacterized protein</fullName>
    </submittedName>
</protein>
<proteinExistence type="predicted"/>
<dbReference type="RefSeq" id="WP_144322931.1">
    <property type="nucleotide sequence ID" value="NZ_CP040916.1"/>
</dbReference>
<dbReference type="Proteomes" id="UP000316806">
    <property type="component" value="Chromosome"/>
</dbReference>